<dbReference type="SUPFAM" id="SSF52540">
    <property type="entry name" value="P-loop containing nucleoside triphosphate hydrolases"/>
    <property type="match status" value="1"/>
</dbReference>
<dbReference type="Gene3D" id="3.40.50.300">
    <property type="entry name" value="P-loop containing nucleotide triphosphate hydrolases"/>
    <property type="match status" value="1"/>
</dbReference>
<dbReference type="Pfam" id="PF01656">
    <property type="entry name" value="CbiA"/>
    <property type="match status" value="1"/>
</dbReference>
<dbReference type="RefSeq" id="WP_408073784.1">
    <property type="nucleotide sequence ID" value="NZ_JBELQB010000003.1"/>
</dbReference>
<evidence type="ECO:0000259" key="1">
    <source>
        <dbReference type="Pfam" id="PF01656"/>
    </source>
</evidence>
<evidence type="ECO:0000313" key="2">
    <source>
        <dbReference type="EMBL" id="MFL9836751.1"/>
    </source>
</evidence>
<dbReference type="EMBL" id="JBELQB010000003">
    <property type="protein sequence ID" value="MFL9836751.1"/>
    <property type="molecule type" value="Genomic_DNA"/>
</dbReference>
<comment type="caution">
    <text evidence="2">The sequence shown here is derived from an EMBL/GenBank/DDBJ whole genome shotgun (WGS) entry which is preliminary data.</text>
</comment>
<feature type="domain" description="CobQ/CobB/MinD/ParA nucleotide binding" evidence="1">
    <location>
        <begin position="10"/>
        <end position="220"/>
    </location>
</feature>
<protein>
    <submittedName>
        <fullName evidence="2">ParA family protein</fullName>
    </submittedName>
</protein>
<keyword evidence="3" id="KW-1185">Reference proteome</keyword>
<gene>
    <name evidence="2" type="ORF">ABS768_04525</name>
</gene>
<dbReference type="CDD" id="cd02042">
    <property type="entry name" value="ParAB_family"/>
    <property type="match status" value="1"/>
</dbReference>
<reference evidence="2 3" key="1">
    <citation type="submission" date="2024-06" db="EMBL/GenBank/DDBJ databases">
        <authorList>
            <person name="Kaempfer P."/>
            <person name="Viver T."/>
        </authorList>
    </citation>
    <scope>NUCLEOTIDE SEQUENCE [LARGE SCALE GENOMIC DNA]</scope>
    <source>
        <strain evidence="2 3">ST-75</strain>
    </source>
</reference>
<dbReference type="PANTHER" id="PTHR13696">
    <property type="entry name" value="P-LOOP CONTAINING NUCLEOSIDE TRIPHOSPHATE HYDROLASE"/>
    <property type="match status" value="1"/>
</dbReference>
<dbReference type="PANTHER" id="PTHR13696:SF52">
    <property type="entry name" value="PARA FAMILY PROTEIN CT_582"/>
    <property type="match status" value="1"/>
</dbReference>
<dbReference type="Proteomes" id="UP001629059">
    <property type="component" value="Unassembled WGS sequence"/>
</dbReference>
<name>A0ABW8Y980_9FLAO</name>
<organism evidence="2 3">
    <name type="scientific">Flavobacterium rhizophilum</name>
    <dbReference type="NCBI Taxonomy" id="3163296"/>
    <lineage>
        <taxon>Bacteria</taxon>
        <taxon>Pseudomonadati</taxon>
        <taxon>Bacteroidota</taxon>
        <taxon>Flavobacteriia</taxon>
        <taxon>Flavobacteriales</taxon>
        <taxon>Flavobacteriaceae</taxon>
        <taxon>Flavobacterium</taxon>
    </lineage>
</organism>
<dbReference type="InterPro" id="IPR027417">
    <property type="entry name" value="P-loop_NTPase"/>
</dbReference>
<dbReference type="InterPro" id="IPR050678">
    <property type="entry name" value="DNA_Partitioning_ATPase"/>
</dbReference>
<dbReference type="InterPro" id="IPR002586">
    <property type="entry name" value="CobQ/CobB/MinD/ParA_Nub-bd_dom"/>
</dbReference>
<proteinExistence type="predicted"/>
<accession>A0ABW8Y980</accession>
<evidence type="ECO:0000313" key="3">
    <source>
        <dbReference type="Proteomes" id="UP001629059"/>
    </source>
</evidence>
<sequence>MKTKKNTLFVAFASQKGGVGKSTFTALVASVMHYRLGYNVAVVDCDFPQYSLSQMRDRDMKSIMENVTFKRMAHEQFSRLKKNAYPVVKEKSDTALEAGLGLIESSQEQLDIIFFDLPGTVNSTGIIRALAGMHYLFIPVTADRIVLESALVFTQLITDVLMAQQHVNIRDVHLFWNRVDGRERNPLYDRYAIFIASLKLKLMDAFITSSVRFRKEGEEDSKVIFRSTLLPADQRLAEGCGLNTFIREFLELLKL</sequence>